<accession>A0A2B8BLA5</accession>
<keyword evidence="9" id="KW-1185">Reference proteome</keyword>
<keyword evidence="4 6" id="KW-1133">Transmembrane helix</keyword>
<feature type="transmembrane region" description="Helical" evidence="6">
    <location>
        <begin position="164"/>
        <end position="184"/>
    </location>
</feature>
<dbReference type="PANTHER" id="PTHR42709">
    <property type="entry name" value="ALKALINE PHOSPHATASE LIKE PROTEIN"/>
    <property type="match status" value="1"/>
</dbReference>
<comment type="caution">
    <text evidence="8">The sequence shown here is derived from an EMBL/GenBank/DDBJ whole genome shotgun (WGS) entry which is preliminary data.</text>
</comment>
<evidence type="ECO:0000256" key="1">
    <source>
        <dbReference type="ARBA" id="ARBA00004651"/>
    </source>
</evidence>
<keyword evidence="5 6" id="KW-0472">Membrane</keyword>
<reference evidence="9" key="1">
    <citation type="submission" date="2017-10" db="EMBL/GenBank/DDBJ databases">
        <authorList>
            <person name="Kravchenko I.K."/>
            <person name="Grouzdev D.S."/>
        </authorList>
    </citation>
    <scope>NUCLEOTIDE SEQUENCE [LARGE SCALE GENOMIC DNA]</scope>
    <source>
        <strain evidence="9">B2</strain>
    </source>
</reference>
<name>A0A2B8BLA5_9PROT</name>
<evidence type="ECO:0000313" key="8">
    <source>
        <dbReference type="EMBL" id="PGH58182.1"/>
    </source>
</evidence>
<evidence type="ECO:0000256" key="2">
    <source>
        <dbReference type="ARBA" id="ARBA00022475"/>
    </source>
</evidence>
<evidence type="ECO:0000256" key="5">
    <source>
        <dbReference type="ARBA" id="ARBA00023136"/>
    </source>
</evidence>
<sequence length="229" mass="25041">MQPIPPSRCCSGGGWRVGRREEKTVFDWIVGMVEQTGYLGVALLMFAENLFPPIPSELILPLAGFTAARGDLGLPMIIVSGTVGAVLGALFWYGIGRWVGSRRLKQWAARHGRWLTIAPEEVDEAAAHFREHGGRAVLIGRMIPAVRTLISIPAGVSTMALVPFLLYTTLGTAIWTTFLASAGYLLEDRYQQVSGWLNPVSNIVAAGIALWYVYRVATFGRRSARQPAE</sequence>
<dbReference type="EMBL" id="PDKW01000039">
    <property type="protein sequence ID" value="PGH58182.1"/>
    <property type="molecule type" value="Genomic_DNA"/>
</dbReference>
<keyword evidence="2" id="KW-1003">Cell membrane</keyword>
<protein>
    <submittedName>
        <fullName evidence="8">Alkaline phosphatase</fullName>
    </submittedName>
</protein>
<dbReference type="Proteomes" id="UP000225379">
    <property type="component" value="Unassembled WGS sequence"/>
</dbReference>
<feature type="transmembrane region" description="Helical" evidence="6">
    <location>
        <begin position="196"/>
        <end position="214"/>
    </location>
</feature>
<dbReference type="InterPro" id="IPR032816">
    <property type="entry name" value="VTT_dom"/>
</dbReference>
<evidence type="ECO:0000259" key="7">
    <source>
        <dbReference type="Pfam" id="PF09335"/>
    </source>
</evidence>
<evidence type="ECO:0000256" key="4">
    <source>
        <dbReference type="ARBA" id="ARBA00022989"/>
    </source>
</evidence>
<organism evidence="8 9">
    <name type="scientific">Azospirillum palustre</name>
    <dbReference type="NCBI Taxonomy" id="2044885"/>
    <lineage>
        <taxon>Bacteria</taxon>
        <taxon>Pseudomonadati</taxon>
        <taxon>Pseudomonadota</taxon>
        <taxon>Alphaproteobacteria</taxon>
        <taxon>Rhodospirillales</taxon>
        <taxon>Azospirillaceae</taxon>
        <taxon>Azospirillum</taxon>
    </lineage>
</organism>
<feature type="transmembrane region" description="Helical" evidence="6">
    <location>
        <begin position="72"/>
        <end position="95"/>
    </location>
</feature>
<proteinExistence type="predicted"/>
<dbReference type="GO" id="GO:0005886">
    <property type="term" value="C:plasma membrane"/>
    <property type="evidence" value="ECO:0007669"/>
    <property type="project" value="UniProtKB-SubCell"/>
</dbReference>
<dbReference type="InterPro" id="IPR051311">
    <property type="entry name" value="DedA_domain"/>
</dbReference>
<dbReference type="AlphaFoldDB" id="A0A2B8BLA5"/>
<comment type="subcellular location">
    <subcellularLocation>
        <location evidence="1">Cell membrane</location>
        <topology evidence="1">Multi-pass membrane protein</topology>
    </subcellularLocation>
</comment>
<feature type="transmembrane region" description="Helical" evidence="6">
    <location>
        <begin position="25"/>
        <end position="47"/>
    </location>
</feature>
<gene>
    <name evidence="8" type="ORF">CRT60_09625</name>
</gene>
<dbReference type="Pfam" id="PF09335">
    <property type="entry name" value="VTT_dom"/>
    <property type="match status" value="1"/>
</dbReference>
<evidence type="ECO:0000256" key="6">
    <source>
        <dbReference type="SAM" id="Phobius"/>
    </source>
</evidence>
<feature type="domain" description="VTT" evidence="7">
    <location>
        <begin position="54"/>
        <end position="184"/>
    </location>
</feature>
<keyword evidence="3 6" id="KW-0812">Transmembrane</keyword>
<evidence type="ECO:0000256" key="3">
    <source>
        <dbReference type="ARBA" id="ARBA00022692"/>
    </source>
</evidence>
<dbReference type="PANTHER" id="PTHR42709:SF6">
    <property type="entry name" value="UNDECAPRENYL PHOSPHATE TRANSPORTER A"/>
    <property type="match status" value="1"/>
</dbReference>
<dbReference type="OrthoDB" id="9813426at2"/>
<evidence type="ECO:0000313" key="9">
    <source>
        <dbReference type="Proteomes" id="UP000225379"/>
    </source>
</evidence>